<proteinExistence type="predicted"/>
<reference evidence="1" key="1">
    <citation type="submission" date="2022-06" db="EMBL/GenBank/DDBJ databases">
        <title>Isolation and Genomics of Futiania mangrovii gen. nov., sp. nov., a Rare and Metabolically-versatile member in the Class Alphaproteobacteria.</title>
        <authorList>
            <person name="Liu L."/>
            <person name="Huang W.-C."/>
            <person name="Pan J."/>
            <person name="Li J."/>
            <person name="Huang Y."/>
            <person name="Du H."/>
            <person name="Liu Y."/>
            <person name="Li M."/>
        </authorList>
    </citation>
    <scope>NUCLEOTIDE SEQUENCE</scope>
    <source>
        <strain evidence="1">FT118</strain>
    </source>
</reference>
<sequence length="207" mass="20521">MTDETFDTAARNLDGVGEAARTAFAATRDELRDTAAEAARVGAEVRSALVGAFDAAIFRGRSLSDTLRGIGRDLASTALRTALGPVQQAAGGLVTAAIGPLAGGLAGLAGRILPFADGGAFSPGVVQGPQLFPLASGGTGLMGEAGAEAILPLARDGSGRLGVRAGGGSGVQVTVNITTPDVAGFRRSEGQVAAALARAVARGRRDL</sequence>
<evidence type="ECO:0000313" key="1">
    <source>
        <dbReference type="EMBL" id="MCP1337275.1"/>
    </source>
</evidence>
<gene>
    <name evidence="1" type="ORF">NJQ99_12710</name>
</gene>
<dbReference type="RefSeq" id="WP_269333244.1">
    <property type="nucleotide sequence ID" value="NZ_JAMZFT010000003.1"/>
</dbReference>
<keyword evidence="2" id="KW-1185">Reference proteome</keyword>
<dbReference type="Proteomes" id="UP001055804">
    <property type="component" value="Unassembled WGS sequence"/>
</dbReference>
<name>A0A9J6PHJ9_9PROT</name>
<organism evidence="1 2">
    <name type="scientific">Futiania mangrovi</name>
    <dbReference type="NCBI Taxonomy" id="2959716"/>
    <lineage>
        <taxon>Bacteria</taxon>
        <taxon>Pseudomonadati</taxon>
        <taxon>Pseudomonadota</taxon>
        <taxon>Alphaproteobacteria</taxon>
        <taxon>Futianiales</taxon>
        <taxon>Futianiaceae</taxon>
        <taxon>Futiania</taxon>
    </lineage>
</organism>
<comment type="caution">
    <text evidence="1">The sequence shown here is derived from an EMBL/GenBank/DDBJ whole genome shotgun (WGS) entry which is preliminary data.</text>
</comment>
<protein>
    <submittedName>
        <fullName evidence="1">Phage tail tape measure protein</fullName>
    </submittedName>
</protein>
<dbReference type="EMBL" id="JAMZFT010000003">
    <property type="protein sequence ID" value="MCP1337275.1"/>
    <property type="molecule type" value="Genomic_DNA"/>
</dbReference>
<accession>A0A9J6PHJ9</accession>
<dbReference type="AlphaFoldDB" id="A0A9J6PHJ9"/>
<evidence type="ECO:0000313" key="2">
    <source>
        <dbReference type="Proteomes" id="UP001055804"/>
    </source>
</evidence>